<accession>A0A183Q5P5</accession>
<evidence type="ECO:0000313" key="1">
    <source>
        <dbReference type="EMBL" id="VDP86041.1"/>
    </source>
</evidence>
<evidence type="ECO:0000313" key="2">
    <source>
        <dbReference type="Proteomes" id="UP000269396"/>
    </source>
</evidence>
<dbReference type="AlphaFoldDB" id="A0A183Q5P5"/>
<gene>
    <name evidence="1" type="ORF">SMTD_LOCUS21929</name>
</gene>
<reference evidence="1 2" key="1">
    <citation type="submission" date="2018-11" db="EMBL/GenBank/DDBJ databases">
        <authorList>
            <consortium name="Pathogen Informatics"/>
        </authorList>
    </citation>
    <scope>NUCLEOTIDE SEQUENCE [LARGE SCALE GENOMIC DNA]</scope>
    <source>
        <strain>Denwood</strain>
        <strain evidence="2">Zambia</strain>
    </source>
</reference>
<sequence>MAAVCVHLTSAFLAASCLENMNDEQNLSTNEMIKNQEQGTLNYLEHQLVCMTKLGLPADYRLKELRAVAEIKLSLGVV</sequence>
<dbReference type="STRING" id="31246.A0A183Q5P5"/>
<proteinExistence type="predicted"/>
<keyword evidence="2" id="KW-1185">Reference proteome</keyword>
<organism evidence="1 2">
    <name type="scientific">Schistosoma mattheei</name>
    <dbReference type="NCBI Taxonomy" id="31246"/>
    <lineage>
        <taxon>Eukaryota</taxon>
        <taxon>Metazoa</taxon>
        <taxon>Spiralia</taxon>
        <taxon>Lophotrochozoa</taxon>
        <taxon>Platyhelminthes</taxon>
        <taxon>Trematoda</taxon>
        <taxon>Digenea</taxon>
        <taxon>Strigeidida</taxon>
        <taxon>Schistosomatoidea</taxon>
        <taxon>Schistosomatidae</taxon>
        <taxon>Schistosoma</taxon>
    </lineage>
</organism>
<dbReference type="Proteomes" id="UP000269396">
    <property type="component" value="Unassembled WGS sequence"/>
</dbReference>
<dbReference type="EMBL" id="UZAL01049110">
    <property type="protein sequence ID" value="VDP86041.1"/>
    <property type="molecule type" value="Genomic_DNA"/>
</dbReference>
<name>A0A183Q5P5_9TREM</name>
<protein>
    <submittedName>
        <fullName evidence="1">Uncharacterized protein</fullName>
    </submittedName>
</protein>